<sequence length="90" mass="10646">MNLALLDLLRNSIRTRQTFELSEYFNFERRLLEVRFVHSGTFRVSDSNGFNECLCRRTEAGGAHLWRLCQLNEEASHDFQVEQFLMDNDS</sequence>
<comment type="caution">
    <text evidence="1">The sequence shown here is derived from an EMBL/GenBank/DDBJ whole genome shotgun (WGS) entry which is preliminary data.</text>
</comment>
<accession>A0A4C1ZC63</accession>
<protein>
    <submittedName>
        <fullName evidence="1">Uncharacterized protein</fullName>
    </submittedName>
</protein>
<organism evidence="1 2">
    <name type="scientific">Eumeta variegata</name>
    <name type="common">Bagworm moth</name>
    <name type="synonym">Eumeta japonica</name>
    <dbReference type="NCBI Taxonomy" id="151549"/>
    <lineage>
        <taxon>Eukaryota</taxon>
        <taxon>Metazoa</taxon>
        <taxon>Ecdysozoa</taxon>
        <taxon>Arthropoda</taxon>
        <taxon>Hexapoda</taxon>
        <taxon>Insecta</taxon>
        <taxon>Pterygota</taxon>
        <taxon>Neoptera</taxon>
        <taxon>Endopterygota</taxon>
        <taxon>Lepidoptera</taxon>
        <taxon>Glossata</taxon>
        <taxon>Ditrysia</taxon>
        <taxon>Tineoidea</taxon>
        <taxon>Psychidae</taxon>
        <taxon>Oiketicinae</taxon>
        <taxon>Eumeta</taxon>
    </lineage>
</organism>
<proteinExistence type="predicted"/>
<evidence type="ECO:0000313" key="2">
    <source>
        <dbReference type="Proteomes" id="UP000299102"/>
    </source>
</evidence>
<keyword evidence="2" id="KW-1185">Reference proteome</keyword>
<evidence type="ECO:0000313" key="1">
    <source>
        <dbReference type="EMBL" id="GBP85320.1"/>
    </source>
</evidence>
<name>A0A4C1ZC63_EUMVA</name>
<reference evidence="1 2" key="1">
    <citation type="journal article" date="2019" name="Commun. Biol.">
        <title>The bagworm genome reveals a unique fibroin gene that provides high tensile strength.</title>
        <authorList>
            <person name="Kono N."/>
            <person name="Nakamura H."/>
            <person name="Ohtoshi R."/>
            <person name="Tomita M."/>
            <person name="Numata K."/>
            <person name="Arakawa K."/>
        </authorList>
    </citation>
    <scope>NUCLEOTIDE SEQUENCE [LARGE SCALE GENOMIC DNA]</scope>
</reference>
<gene>
    <name evidence="1" type="ORF">EVAR_99439_1</name>
</gene>
<dbReference type="EMBL" id="BGZK01001729">
    <property type="protein sequence ID" value="GBP85320.1"/>
    <property type="molecule type" value="Genomic_DNA"/>
</dbReference>
<dbReference type="AlphaFoldDB" id="A0A4C1ZC63"/>
<dbReference type="Proteomes" id="UP000299102">
    <property type="component" value="Unassembled WGS sequence"/>
</dbReference>